<evidence type="ECO:0000313" key="5">
    <source>
        <dbReference type="Proteomes" id="UP000784919"/>
    </source>
</evidence>
<dbReference type="Proteomes" id="UP000784919">
    <property type="component" value="Unassembled WGS sequence"/>
</dbReference>
<evidence type="ECO:0000313" key="2">
    <source>
        <dbReference type="EMBL" id="KAG5964937.1"/>
    </source>
</evidence>
<dbReference type="GO" id="GO:0016791">
    <property type="term" value="F:phosphatase activity"/>
    <property type="evidence" value="ECO:0007669"/>
    <property type="project" value="TreeGrafter"/>
</dbReference>
<dbReference type="PANTHER" id="PTHR48100">
    <property type="entry name" value="BROAD-SPECIFICITY PHOSPHATASE YOR283W-RELATED"/>
    <property type="match status" value="1"/>
</dbReference>
<dbReference type="Proteomes" id="UP000742024">
    <property type="component" value="Unassembled WGS sequence"/>
</dbReference>
<protein>
    <recommendedName>
        <fullName evidence="6">Phosphoglycerate mutase family protein</fullName>
    </recommendedName>
</protein>
<comment type="caution">
    <text evidence="3">The sequence shown here is derived from an EMBL/GenBank/DDBJ whole genome shotgun (WGS) entry which is preliminary data.</text>
</comment>
<keyword evidence="4" id="KW-1185">Reference proteome</keyword>
<dbReference type="PANTHER" id="PTHR48100:SF54">
    <property type="entry name" value="PHOSPHATASE SPAC5H10.03-RELATED"/>
    <property type="match status" value="1"/>
</dbReference>
<gene>
    <name evidence="3" type="ORF">E4U56_001867</name>
    <name evidence="2" type="ORF">E4U57_004727</name>
</gene>
<dbReference type="InterPro" id="IPR029033">
    <property type="entry name" value="His_PPase_superfam"/>
</dbReference>
<dbReference type="Gene3D" id="3.40.50.1240">
    <property type="entry name" value="Phosphoglycerate mutase-like"/>
    <property type="match status" value="1"/>
</dbReference>
<feature type="compositionally biased region" description="Polar residues" evidence="1">
    <location>
        <begin position="19"/>
        <end position="30"/>
    </location>
</feature>
<dbReference type="GO" id="GO:0005737">
    <property type="term" value="C:cytoplasm"/>
    <property type="evidence" value="ECO:0007669"/>
    <property type="project" value="TreeGrafter"/>
</dbReference>
<sequence>MQGRKRSREAVESEVPTLNFPSPEQYIRTNTKSRPKPSKSPGLEIQSSPTSINEAFPNTTTRPHNDTTNTATPTHPIKMNDMYSQPAVLPDENRIIPTIHLVRHAQGFHNLSVENESFPDPDLTPLGEHQCSDLRAAFPFHSKLVKLVASPLRRTIHTCNLSFGGPGMLYPIILLDILQEVSNSPCDTGSSKEKLLEEFGDHDLDLDGVRDDWTNKGKGSVFEPTVEALTARAKEARRKLKEIAEVMEGDIAVVTHGGFLHFLTDDWEGIPSGKATAWTNCMRRSYTFEECPDDETDVRLVETQESREQRKHNAKPLTLTERRELKAAVQAKIAPYLHINA</sequence>
<dbReference type="CDD" id="cd07067">
    <property type="entry name" value="HP_PGM_like"/>
    <property type="match status" value="1"/>
</dbReference>
<dbReference type="EMBL" id="SRPS01000156">
    <property type="protein sequence ID" value="KAG5965219.1"/>
    <property type="molecule type" value="Genomic_DNA"/>
</dbReference>
<dbReference type="OrthoDB" id="496981at2759"/>
<organism evidence="3 5">
    <name type="scientific">Claviceps arundinis</name>
    <dbReference type="NCBI Taxonomy" id="1623583"/>
    <lineage>
        <taxon>Eukaryota</taxon>
        <taxon>Fungi</taxon>
        <taxon>Dikarya</taxon>
        <taxon>Ascomycota</taxon>
        <taxon>Pezizomycotina</taxon>
        <taxon>Sordariomycetes</taxon>
        <taxon>Hypocreomycetidae</taxon>
        <taxon>Hypocreales</taxon>
        <taxon>Clavicipitaceae</taxon>
        <taxon>Claviceps</taxon>
    </lineage>
</organism>
<dbReference type="SMART" id="SM00855">
    <property type="entry name" value="PGAM"/>
    <property type="match status" value="1"/>
</dbReference>
<evidence type="ECO:0008006" key="6">
    <source>
        <dbReference type="Google" id="ProtNLM"/>
    </source>
</evidence>
<dbReference type="EMBL" id="SRPR01000036">
    <property type="protein sequence ID" value="KAG5964937.1"/>
    <property type="molecule type" value="Genomic_DNA"/>
</dbReference>
<evidence type="ECO:0000313" key="3">
    <source>
        <dbReference type="EMBL" id="KAG5965219.1"/>
    </source>
</evidence>
<reference evidence="3 4" key="1">
    <citation type="journal article" date="2020" name="bioRxiv">
        <title>Whole genome comparisons of ergot fungi reveals the divergence and evolution of species within the genus Claviceps are the result of varying mechanisms driving genome evolution and host range expansion.</title>
        <authorList>
            <person name="Wyka S.A."/>
            <person name="Mondo S.J."/>
            <person name="Liu M."/>
            <person name="Dettman J."/>
            <person name="Nalam V."/>
            <person name="Broders K.D."/>
        </authorList>
    </citation>
    <scope>NUCLEOTIDE SEQUENCE</scope>
    <source>
        <strain evidence="3">CCC 1102</strain>
        <strain evidence="2 4">LM583</strain>
    </source>
</reference>
<feature type="compositionally biased region" description="Low complexity" evidence="1">
    <location>
        <begin position="58"/>
        <end position="72"/>
    </location>
</feature>
<proteinExistence type="predicted"/>
<evidence type="ECO:0000256" key="1">
    <source>
        <dbReference type="SAM" id="MobiDB-lite"/>
    </source>
</evidence>
<feature type="compositionally biased region" description="Polar residues" evidence="1">
    <location>
        <begin position="45"/>
        <end position="57"/>
    </location>
</feature>
<dbReference type="SUPFAM" id="SSF53254">
    <property type="entry name" value="Phosphoglycerate mutase-like"/>
    <property type="match status" value="1"/>
</dbReference>
<evidence type="ECO:0000313" key="4">
    <source>
        <dbReference type="Proteomes" id="UP000742024"/>
    </source>
</evidence>
<feature type="region of interest" description="Disordered" evidence="1">
    <location>
        <begin position="1"/>
        <end position="79"/>
    </location>
</feature>
<dbReference type="Pfam" id="PF00300">
    <property type="entry name" value="His_Phos_1"/>
    <property type="match status" value="1"/>
</dbReference>
<dbReference type="InterPro" id="IPR050275">
    <property type="entry name" value="PGM_Phosphatase"/>
</dbReference>
<dbReference type="InterPro" id="IPR013078">
    <property type="entry name" value="His_Pase_superF_clade-1"/>
</dbReference>
<dbReference type="AlphaFoldDB" id="A0A9P7MRL6"/>
<accession>A0A9P7MRL6</accession>
<name>A0A9P7MRL6_9HYPO</name>